<accession>A0A9P8N5C6</accession>
<organism evidence="4 5">
    <name type="scientific">Hirsutella rhossiliensis</name>
    <dbReference type="NCBI Taxonomy" id="111463"/>
    <lineage>
        <taxon>Eukaryota</taxon>
        <taxon>Fungi</taxon>
        <taxon>Dikarya</taxon>
        <taxon>Ascomycota</taxon>
        <taxon>Pezizomycotina</taxon>
        <taxon>Sordariomycetes</taxon>
        <taxon>Hypocreomycetidae</taxon>
        <taxon>Hypocreales</taxon>
        <taxon>Ophiocordycipitaceae</taxon>
        <taxon>Hirsutella</taxon>
    </lineage>
</organism>
<feature type="domain" description="Malonyl-CoA:ACP transacylase (MAT)" evidence="3">
    <location>
        <begin position="1"/>
        <end position="152"/>
    </location>
</feature>
<name>A0A9P8N5C6_9HYPO</name>
<dbReference type="InterPro" id="IPR016035">
    <property type="entry name" value="Acyl_Trfase/lysoPLipase"/>
</dbReference>
<reference evidence="4" key="1">
    <citation type="submission" date="2021-09" db="EMBL/GenBank/DDBJ databases">
        <title>A high-quality genome of the endoparasitic fungus Hirsutella rhossiliensis with a comparison of Hirsutella genomes reveals transposable elements contributing to genome size variation.</title>
        <authorList>
            <person name="Lin R."/>
            <person name="Jiao Y."/>
            <person name="Sun X."/>
            <person name="Ling J."/>
            <person name="Xie B."/>
            <person name="Cheng X."/>
        </authorList>
    </citation>
    <scope>NUCLEOTIDE SEQUENCE</scope>
    <source>
        <strain evidence="4">HR02</strain>
    </source>
</reference>
<evidence type="ECO:0000313" key="5">
    <source>
        <dbReference type="Proteomes" id="UP000824596"/>
    </source>
</evidence>
<keyword evidence="1" id="KW-0596">Phosphopantetheine</keyword>
<dbReference type="GeneID" id="68351800"/>
<evidence type="ECO:0000313" key="4">
    <source>
        <dbReference type="EMBL" id="KAH0967262.1"/>
    </source>
</evidence>
<gene>
    <name evidence="4" type="ORF">HRG_02671</name>
</gene>
<dbReference type="Pfam" id="PF00698">
    <property type="entry name" value="Acyl_transf_1"/>
    <property type="match status" value="1"/>
</dbReference>
<dbReference type="EMBL" id="JAIZPD010000002">
    <property type="protein sequence ID" value="KAH0967262.1"/>
    <property type="molecule type" value="Genomic_DNA"/>
</dbReference>
<dbReference type="OrthoDB" id="4920000at2759"/>
<keyword evidence="5" id="KW-1185">Reference proteome</keyword>
<evidence type="ECO:0000256" key="1">
    <source>
        <dbReference type="ARBA" id="ARBA00022450"/>
    </source>
</evidence>
<keyword evidence="4" id="KW-0808">Transferase</keyword>
<evidence type="ECO:0000259" key="3">
    <source>
        <dbReference type="SMART" id="SM00827"/>
    </source>
</evidence>
<dbReference type="AlphaFoldDB" id="A0A9P8N5C6"/>
<dbReference type="SMART" id="SM00827">
    <property type="entry name" value="PKS_AT"/>
    <property type="match status" value="1"/>
</dbReference>
<comment type="caution">
    <text evidence="4">The sequence shown here is derived from an EMBL/GenBank/DDBJ whole genome shotgun (WGS) entry which is preliminary data.</text>
</comment>
<dbReference type="PANTHER" id="PTHR43775:SF37">
    <property type="entry name" value="SI:DKEY-61P9.11"/>
    <property type="match status" value="1"/>
</dbReference>
<dbReference type="GO" id="GO:0004312">
    <property type="term" value="F:fatty acid synthase activity"/>
    <property type="evidence" value="ECO:0007669"/>
    <property type="project" value="TreeGrafter"/>
</dbReference>
<keyword evidence="2" id="KW-0597">Phosphoprotein</keyword>
<evidence type="ECO:0000256" key="2">
    <source>
        <dbReference type="ARBA" id="ARBA00022553"/>
    </source>
</evidence>
<dbReference type="GO" id="GO:0006633">
    <property type="term" value="P:fatty acid biosynthetic process"/>
    <property type="evidence" value="ECO:0007669"/>
    <property type="project" value="TreeGrafter"/>
</dbReference>
<dbReference type="RefSeq" id="XP_044724775.1">
    <property type="nucleotide sequence ID" value="XM_044861142.1"/>
</dbReference>
<dbReference type="Proteomes" id="UP000824596">
    <property type="component" value="Unassembled WGS sequence"/>
</dbReference>
<dbReference type="GO" id="GO:0044550">
    <property type="term" value="P:secondary metabolite biosynthetic process"/>
    <property type="evidence" value="ECO:0007669"/>
    <property type="project" value="TreeGrafter"/>
</dbReference>
<dbReference type="SUPFAM" id="SSF55048">
    <property type="entry name" value="Probable ACP-binding domain of malonyl-CoA ACP transacylase"/>
    <property type="match status" value="1"/>
</dbReference>
<dbReference type="InterPro" id="IPR016036">
    <property type="entry name" value="Malonyl_transacylase_ACP-bd"/>
</dbReference>
<protein>
    <submittedName>
        <fullName evidence="4">Acyl transferase domain-containing protein</fullName>
    </submittedName>
</protein>
<dbReference type="Gene3D" id="3.40.366.10">
    <property type="entry name" value="Malonyl-Coenzyme A Acyl Carrier Protein, domain 2"/>
    <property type="match status" value="1"/>
</dbReference>
<dbReference type="InterPro" id="IPR014043">
    <property type="entry name" value="Acyl_transferase_dom"/>
</dbReference>
<dbReference type="InterPro" id="IPR050091">
    <property type="entry name" value="PKS_NRPS_Biosynth_Enz"/>
</dbReference>
<dbReference type="InterPro" id="IPR001227">
    <property type="entry name" value="Ac_transferase_dom_sf"/>
</dbReference>
<proteinExistence type="predicted"/>
<dbReference type="SUPFAM" id="SSF52151">
    <property type="entry name" value="FabD/lysophospholipase-like"/>
    <property type="match status" value="1"/>
</dbReference>
<dbReference type="PANTHER" id="PTHR43775">
    <property type="entry name" value="FATTY ACID SYNTHASE"/>
    <property type="match status" value="1"/>
</dbReference>
<sequence length="153" mass="15933">MDRAEYSQPLCTAVQVGLVNFLAKAGITPAAVAGHSSGEIAAAYAAGAISLSEAILNAYHRGLAVTHVQRRGAMAAVGMGRAAVAPFIANGVVLARENGPRSVTLSGDEDALERILAAISDKNPKTVKRWLGVNVAYHSSNETLRKLRARAEG</sequence>